<dbReference type="STRING" id="487685.SAMN04488696_2618"/>
<protein>
    <recommendedName>
        <fullName evidence="2">histidine kinase</fullName>
        <ecNumber evidence="2">2.7.13.3</ecNumber>
    </recommendedName>
</protein>
<dbReference type="PROSITE" id="PS50109">
    <property type="entry name" value="HIS_KIN"/>
    <property type="match status" value="1"/>
</dbReference>
<dbReference type="Gene3D" id="1.10.287.130">
    <property type="match status" value="1"/>
</dbReference>
<dbReference type="SUPFAM" id="SSF55785">
    <property type="entry name" value="PYP-like sensor domain (PAS domain)"/>
    <property type="match status" value="5"/>
</dbReference>
<feature type="domain" description="PAS" evidence="10">
    <location>
        <begin position="488"/>
        <end position="529"/>
    </location>
</feature>
<feature type="domain" description="PAC" evidence="11">
    <location>
        <begin position="558"/>
        <end position="611"/>
    </location>
</feature>
<dbReference type="Pfam" id="PF08447">
    <property type="entry name" value="PAS_3"/>
    <property type="match status" value="2"/>
</dbReference>
<dbReference type="InterPro" id="IPR005467">
    <property type="entry name" value="His_kinase_dom"/>
</dbReference>
<dbReference type="Gene3D" id="3.30.450.20">
    <property type="entry name" value="PAS domain"/>
    <property type="match status" value="5"/>
</dbReference>
<dbReference type="EMBL" id="FOUJ01000006">
    <property type="protein sequence ID" value="SFM85129.1"/>
    <property type="molecule type" value="Genomic_DNA"/>
</dbReference>
<dbReference type="InterPro" id="IPR025847">
    <property type="entry name" value="MEDS_domain"/>
</dbReference>
<evidence type="ECO:0000313" key="13">
    <source>
        <dbReference type="Proteomes" id="UP000198535"/>
    </source>
</evidence>
<dbReference type="InterPro" id="IPR003018">
    <property type="entry name" value="GAF"/>
</dbReference>
<feature type="domain" description="PAC" evidence="11">
    <location>
        <begin position="435"/>
        <end position="487"/>
    </location>
</feature>
<evidence type="ECO:0000256" key="7">
    <source>
        <dbReference type="ARBA" id="ARBA00023136"/>
    </source>
</evidence>
<evidence type="ECO:0000259" key="11">
    <source>
        <dbReference type="PROSITE" id="PS50113"/>
    </source>
</evidence>
<evidence type="ECO:0000256" key="2">
    <source>
        <dbReference type="ARBA" id="ARBA00012438"/>
    </source>
</evidence>
<dbReference type="InterPro" id="IPR052162">
    <property type="entry name" value="Sensor_kinase/Photoreceptor"/>
</dbReference>
<dbReference type="SMART" id="SM00387">
    <property type="entry name" value="HATPase_c"/>
    <property type="match status" value="1"/>
</dbReference>
<dbReference type="FunFam" id="1.10.287.130:FF:000001">
    <property type="entry name" value="Two-component sensor histidine kinase"/>
    <property type="match status" value="1"/>
</dbReference>
<dbReference type="EC" id="2.7.13.3" evidence="2"/>
<dbReference type="Pfam" id="PF02518">
    <property type="entry name" value="HATPase_c"/>
    <property type="match status" value="1"/>
</dbReference>
<keyword evidence="13" id="KW-1185">Reference proteome</keyword>
<dbReference type="InterPro" id="IPR000014">
    <property type="entry name" value="PAS"/>
</dbReference>
<evidence type="ECO:0000256" key="5">
    <source>
        <dbReference type="ARBA" id="ARBA00022777"/>
    </source>
</evidence>
<dbReference type="InterPro" id="IPR000700">
    <property type="entry name" value="PAS-assoc_C"/>
</dbReference>
<keyword evidence="3" id="KW-0597">Phosphoprotein</keyword>
<dbReference type="Pfam" id="PF13185">
    <property type="entry name" value="GAF_2"/>
    <property type="match status" value="1"/>
</dbReference>
<dbReference type="SMART" id="SM00086">
    <property type="entry name" value="PAC"/>
    <property type="match status" value="3"/>
</dbReference>
<evidence type="ECO:0000256" key="6">
    <source>
        <dbReference type="ARBA" id="ARBA00023012"/>
    </source>
</evidence>
<dbReference type="SMART" id="SM00065">
    <property type="entry name" value="GAF"/>
    <property type="match status" value="1"/>
</dbReference>
<dbReference type="PROSITE" id="PS50113">
    <property type="entry name" value="PAC"/>
    <property type="match status" value="4"/>
</dbReference>
<gene>
    <name evidence="12" type="ORF">SAMN04488696_2618</name>
</gene>
<dbReference type="PROSITE" id="PS50112">
    <property type="entry name" value="PAS"/>
    <property type="match status" value="4"/>
</dbReference>
<evidence type="ECO:0000256" key="4">
    <source>
        <dbReference type="ARBA" id="ARBA00022679"/>
    </source>
</evidence>
<dbReference type="NCBIfam" id="TIGR00229">
    <property type="entry name" value="sensory_box"/>
    <property type="match status" value="5"/>
</dbReference>
<dbReference type="Gene3D" id="3.30.450.40">
    <property type="match status" value="1"/>
</dbReference>
<feature type="domain" description="Histidine kinase" evidence="9">
    <location>
        <begin position="1063"/>
        <end position="1282"/>
    </location>
</feature>
<dbReference type="FunFam" id="3.30.565.10:FF:000006">
    <property type="entry name" value="Sensor histidine kinase WalK"/>
    <property type="match status" value="1"/>
</dbReference>
<sequence length="1287" mass="145382">MLLLISIHITDQQLLSFRGYNISIHNIDSDIDFVEDMTQGSYFSLLYENTEEFVDIVAAFFEAGFRNNECCLWGVSGQLDQDSAKEMLKGAGLDVEKYLDNGQLMLTACNECYIAGEGAVSEMDLNKWEELYNIAIAEGYKGLRIVDKFTIVGDDAWDRFVEYEKKAMDLIKMKGIVAIFAFLLEARTRSEIIDIIGMHDGTIIQQNGRWTLLQSSSSCKTIQKETHLTDDMLENVWTGVWVVDKNDNVVYFNKGMESISGLDRSGVIGKKLASFIPHHKDEGELGFVDIFQIAKDSLRSRNYDIFPFVKPDGQFIYHSGFLLPLTDDEGNYGGMLGTIGKLLEQKVDHRTLKDKFKSIEKQEDIYRKSPVVAFLWSAEEDWPVVFVSENIAQFGYAPDDLTSGNMKYRDMIHPDDLEHVKNDVFQLEVEGKMFFSKEYRILTKSGEVRWVTERSHLIRDESGGPAYYQGIVIDITDRKKAEEAALESEAKYRMIFENSPFGVFHFDEKGIITHCNEKFLEIMQLKRKEDVIGFNIIASIVDEDMKKAVSDVFSRKVGHFEGAYHTVTTDITINIKADYSPNIAEDGTFLGGIGVFEDISERKLAEDKLQKSEALLNEVSRIAKIGGWEFDAATGKGTWTPEIATIHELDPSTPTDVELGLSFYTPDSRERIEKAVNEAVEKGVSYDLELEMITAKGTHKWVRTIGNPMIEDGKVVTVTGALQDITERKMAEEAVHEAEKKYRLIFENSPLGIFHFNSNGIVTHCNEKFLHIIGLKKKEDVIGFDMVAGIKDKLMRKAVDDVLSRKVGHFEGRYHTVISGKDVYLKADYSPNIGDDGSFLGGIGIFGDISVRKKAEEALRLDESRLEALWKINQMSDISLKEIADFVQEEAVRLTQSKIGYVAFLNDDGETLTVYSWSKNIMKECRVKGKKLEYSLAGTGVWGEAVRQGKAIIVNDFQAPNPLKHGYPEGHITIQRYMGIPIVDGKKIVGDAGVANKEEEYNDADVRQLTLFMEGMWRMIQRKRAEDKLREYADELSRANDELSAANEELKSLDKMKDDFLSNVSHEFKTPLTSIQGYSQLVADETLGPVNEQQKKAVDTVIRNSERLRRLVDSLLYLSRAQSGKLNYSFDNIDIQDVISNSIQDLILQAESKGIELVKDIQGELPLLYADRDKMMDVFVNLIDNAVKFTPQDGKVTISAHTSEGSMYLKVSDTGIGIPEDKIPKLFERFYQVDSSEKRRYGGTGLGLYICKKIVEDHKGDIHVTSEEGKGTTIHIRLPLQQHSVPD</sequence>
<dbReference type="SUPFAM" id="SSF55874">
    <property type="entry name" value="ATPase domain of HSP90 chaperone/DNA topoisomerase II/histidine kinase"/>
    <property type="match status" value="1"/>
</dbReference>
<comment type="catalytic activity">
    <reaction evidence="1">
        <text>ATP + protein L-histidine = ADP + protein N-phospho-L-histidine.</text>
        <dbReference type="EC" id="2.7.13.3"/>
    </reaction>
</comment>
<dbReference type="Proteomes" id="UP000198535">
    <property type="component" value="Unassembled WGS sequence"/>
</dbReference>
<feature type="domain" description="PAS" evidence="10">
    <location>
        <begin position="738"/>
        <end position="779"/>
    </location>
</feature>
<dbReference type="CDD" id="cd00130">
    <property type="entry name" value="PAS"/>
    <property type="match status" value="2"/>
</dbReference>
<feature type="coiled-coil region" evidence="8">
    <location>
        <begin position="1022"/>
        <end position="1063"/>
    </location>
</feature>
<dbReference type="Pfam" id="PF00512">
    <property type="entry name" value="HisKA"/>
    <property type="match status" value="1"/>
</dbReference>
<keyword evidence="6" id="KW-0902">Two-component regulatory system</keyword>
<keyword evidence="5" id="KW-0418">Kinase</keyword>
<dbReference type="InterPro" id="IPR036097">
    <property type="entry name" value="HisK_dim/P_sf"/>
</dbReference>
<dbReference type="Pfam" id="PF00989">
    <property type="entry name" value="PAS"/>
    <property type="match status" value="2"/>
</dbReference>
<dbReference type="GO" id="GO:0006355">
    <property type="term" value="P:regulation of DNA-templated transcription"/>
    <property type="evidence" value="ECO:0007669"/>
    <property type="project" value="InterPro"/>
</dbReference>
<dbReference type="PANTHER" id="PTHR43304:SF1">
    <property type="entry name" value="PAC DOMAIN-CONTAINING PROTEIN"/>
    <property type="match status" value="1"/>
</dbReference>
<proteinExistence type="predicted"/>
<dbReference type="CDD" id="cd00082">
    <property type="entry name" value="HisKA"/>
    <property type="match status" value="1"/>
</dbReference>
<dbReference type="SUPFAM" id="SSF55781">
    <property type="entry name" value="GAF domain-like"/>
    <property type="match status" value="1"/>
</dbReference>
<dbReference type="Gene3D" id="2.10.70.100">
    <property type="match status" value="1"/>
</dbReference>
<dbReference type="SUPFAM" id="SSF47384">
    <property type="entry name" value="Homodimeric domain of signal transducing histidine kinase"/>
    <property type="match status" value="1"/>
</dbReference>
<evidence type="ECO:0000259" key="10">
    <source>
        <dbReference type="PROSITE" id="PS50112"/>
    </source>
</evidence>
<reference evidence="13" key="1">
    <citation type="submission" date="2016-10" db="EMBL/GenBank/DDBJ databases">
        <authorList>
            <person name="Varghese N."/>
            <person name="Submissions S."/>
        </authorList>
    </citation>
    <scope>NUCLEOTIDE SEQUENCE [LARGE SCALE GENOMIC DNA]</scope>
    <source>
        <strain evidence="13">Mob M</strain>
    </source>
</reference>
<feature type="domain" description="PAS" evidence="10">
    <location>
        <begin position="394"/>
        <end position="432"/>
    </location>
</feature>
<evidence type="ECO:0000259" key="9">
    <source>
        <dbReference type="PROSITE" id="PS50109"/>
    </source>
</evidence>
<feature type="domain" description="PAS" evidence="10">
    <location>
        <begin position="225"/>
        <end position="285"/>
    </location>
</feature>
<dbReference type="SMART" id="SM00091">
    <property type="entry name" value="PAS"/>
    <property type="match status" value="4"/>
</dbReference>
<dbReference type="InterPro" id="IPR029016">
    <property type="entry name" value="GAF-like_dom_sf"/>
</dbReference>
<dbReference type="InterPro" id="IPR001610">
    <property type="entry name" value="PAC"/>
</dbReference>
<dbReference type="InterPro" id="IPR013655">
    <property type="entry name" value="PAS_fold_3"/>
</dbReference>
<dbReference type="Pfam" id="PF13188">
    <property type="entry name" value="PAS_8"/>
    <property type="match status" value="1"/>
</dbReference>
<evidence type="ECO:0000256" key="3">
    <source>
        <dbReference type="ARBA" id="ARBA00022553"/>
    </source>
</evidence>
<feature type="domain" description="PAC" evidence="11">
    <location>
        <begin position="686"/>
        <end position="737"/>
    </location>
</feature>
<dbReference type="InterPro" id="IPR035965">
    <property type="entry name" value="PAS-like_dom_sf"/>
</dbReference>
<dbReference type="GO" id="GO:0000155">
    <property type="term" value="F:phosphorelay sensor kinase activity"/>
    <property type="evidence" value="ECO:0007669"/>
    <property type="project" value="InterPro"/>
</dbReference>
<accession>A0A1I4U832</accession>
<dbReference type="CDD" id="cd16922">
    <property type="entry name" value="HATPase_EvgS-ArcB-TorS-like"/>
    <property type="match status" value="1"/>
</dbReference>
<dbReference type="InterPro" id="IPR004358">
    <property type="entry name" value="Sig_transdc_His_kin-like_C"/>
</dbReference>
<dbReference type="SMART" id="SM00388">
    <property type="entry name" value="HisKA"/>
    <property type="match status" value="1"/>
</dbReference>
<evidence type="ECO:0000256" key="1">
    <source>
        <dbReference type="ARBA" id="ARBA00000085"/>
    </source>
</evidence>
<keyword evidence="8" id="KW-0175">Coiled coil</keyword>
<feature type="domain" description="PAC" evidence="11">
    <location>
        <begin position="808"/>
        <end position="861"/>
    </location>
</feature>
<keyword evidence="4" id="KW-0808">Transferase</keyword>
<evidence type="ECO:0000256" key="8">
    <source>
        <dbReference type="SAM" id="Coils"/>
    </source>
</evidence>
<dbReference type="PRINTS" id="PR00344">
    <property type="entry name" value="BCTRLSENSOR"/>
</dbReference>
<dbReference type="Pfam" id="PF14417">
    <property type="entry name" value="MEDS"/>
    <property type="match status" value="1"/>
</dbReference>
<evidence type="ECO:0000313" key="12">
    <source>
        <dbReference type="EMBL" id="SFM85129.1"/>
    </source>
</evidence>
<dbReference type="PANTHER" id="PTHR43304">
    <property type="entry name" value="PHYTOCHROME-LIKE PROTEIN CPH1"/>
    <property type="match status" value="1"/>
</dbReference>
<keyword evidence="7" id="KW-0472">Membrane</keyword>
<dbReference type="InterPro" id="IPR036890">
    <property type="entry name" value="HATPase_C_sf"/>
</dbReference>
<dbReference type="InterPro" id="IPR003661">
    <property type="entry name" value="HisK_dim/P_dom"/>
</dbReference>
<dbReference type="Gene3D" id="3.30.565.10">
    <property type="entry name" value="Histidine kinase-like ATPase, C-terminal domain"/>
    <property type="match status" value="1"/>
</dbReference>
<organism evidence="12 13">
    <name type="scientific">Methanolobus profundi</name>
    <dbReference type="NCBI Taxonomy" id="487685"/>
    <lineage>
        <taxon>Archaea</taxon>
        <taxon>Methanobacteriati</taxon>
        <taxon>Methanobacteriota</taxon>
        <taxon>Stenosarchaea group</taxon>
        <taxon>Methanomicrobia</taxon>
        <taxon>Methanosarcinales</taxon>
        <taxon>Methanosarcinaceae</taxon>
        <taxon>Methanolobus</taxon>
    </lineage>
</organism>
<dbReference type="InterPro" id="IPR013767">
    <property type="entry name" value="PAS_fold"/>
</dbReference>
<name>A0A1I4U832_9EURY</name>
<dbReference type="InterPro" id="IPR003594">
    <property type="entry name" value="HATPase_dom"/>
</dbReference>